<protein>
    <submittedName>
        <fullName evidence="2">Uncharacterized protein</fullName>
    </submittedName>
</protein>
<evidence type="ECO:0000313" key="3">
    <source>
        <dbReference type="Proteomes" id="UP001596956"/>
    </source>
</evidence>
<reference evidence="3" key="1">
    <citation type="journal article" date="2019" name="Int. J. Syst. Evol. Microbiol.">
        <title>The Global Catalogue of Microorganisms (GCM) 10K type strain sequencing project: providing services to taxonomists for standard genome sequencing and annotation.</title>
        <authorList>
            <consortium name="The Broad Institute Genomics Platform"/>
            <consortium name="The Broad Institute Genome Sequencing Center for Infectious Disease"/>
            <person name="Wu L."/>
            <person name="Ma J."/>
        </authorList>
    </citation>
    <scope>NUCLEOTIDE SEQUENCE [LARGE SCALE GENOMIC DNA]</scope>
    <source>
        <strain evidence="3">CCUG 63369</strain>
    </source>
</reference>
<dbReference type="EMBL" id="JBHTHR010000259">
    <property type="protein sequence ID" value="MFD0801617.1"/>
    <property type="molecule type" value="Genomic_DNA"/>
</dbReference>
<gene>
    <name evidence="2" type="ORF">ACFQZU_09855</name>
</gene>
<name>A0ABW3BE60_9ACTN</name>
<accession>A0ABW3BE60</accession>
<organism evidence="2 3">
    <name type="scientific">Streptomonospora algeriensis</name>
    <dbReference type="NCBI Taxonomy" id="995084"/>
    <lineage>
        <taxon>Bacteria</taxon>
        <taxon>Bacillati</taxon>
        <taxon>Actinomycetota</taxon>
        <taxon>Actinomycetes</taxon>
        <taxon>Streptosporangiales</taxon>
        <taxon>Nocardiopsidaceae</taxon>
        <taxon>Streptomonospora</taxon>
    </lineage>
</organism>
<feature type="region of interest" description="Disordered" evidence="1">
    <location>
        <begin position="81"/>
        <end position="124"/>
    </location>
</feature>
<sequence length="201" mass="21226">AAGGENGADSALEGLAAAAERIVASGRIDLGDVAPAERARLLEALERKGIIGPAGPGGDRQVLASTDEAIADILDDGDPVTEYARTEDPSPEIVAGPDDEIPDLTADEAALETPPEEGKPLSPPQARQVMYAWLRQRAADGRPHFTGGDPGLVEVRQKAGTKRPWVYKVLKELEEAGVLSRTESGYTIDGPELLDEIEARL</sequence>
<evidence type="ECO:0000256" key="1">
    <source>
        <dbReference type="SAM" id="MobiDB-lite"/>
    </source>
</evidence>
<dbReference type="Proteomes" id="UP001596956">
    <property type="component" value="Unassembled WGS sequence"/>
</dbReference>
<feature type="non-terminal residue" evidence="2">
    <location>
        <position position="1"/>
    </location>
</feature>
<feature type="compositionally biased region" description="Acidic residues" evidence="1">
    <location>
        <begin position="97"/>
        <end position="110"/>
    </location>
</feature>
<comment type="caution">
    <text evidence="2">The sequence shown here is derived from an EMBL/GenBank/DDBJ whole genome shotgun (WGS) entry which is preliminary data.</text>
</comment>
<evidence type="ECO:0000313" key="2">
    <source>
        <dbReference type="EMBL" id="MFD0801617.1"/>
    </source>
</evidence>
<proteinExistence type="predicted"/>
<keyword evidence="3" id="KW-1185">Reference proteome</keyword>